<dbReference type="InterPro" id="IPR026961">
    <property type="entry name" value="PGG_dom"/>
</dbReference>
<evidence type="ECO:0000256" key="2">
    <source>
        <dbReference type="ARBA" id="ARBA00022692"/>
    </source>
</evidence>
<comment type="subcellular location">
    <subcellularLocation>
        <location evidence="1">Membrane</location>
        <topology evidence="1">Multi-pass membrane protein</topology>
    </subcellularLocation>
</comment>
<keyword evidence="6 8" id="KW-0472">Membrane</keyword>
<evidence type="ECO:0000256" key="6">
    <source>
        <dbReference type="ARBA" id="ARBA00023136"/>
    </source>
</evidence>
<gene>
    <name evidence="10" type="ORF">SAY87_025856</name>
</gene>
<dbReference type="PROSITE" id="PS50088">
    <property type="entry name" value="ANK_REPEAT"/>
    <property type="match status" value="4"/>
</dbReference>
<dbReference type="SUPFAM" id="SSF48403">
    <property type="entry name" value="Ankyrin repeat"/>
    <property type="match status" value="1"/>
</dbReference>
<evidence type="ECO:0000259" key="9">
    <source>
        <dbReference type="Pfam" id="PF13962"/>
    </source>
</evidence>
<dbReference type="AlphaFoldDB" id="A0AAN7GYS1"/>
<dbReference type="GO" id="GO:0005886">
    <property type="term" value="C:plasma membrane"/>
    <property type="evidence" value="ECO:0007669"/>
    <property type="project" value="TreeGrafter"/>
</dbReference>
<organism evidence="10 11">
    <name type="scientific">Trapa incisa</name>
    <dbReference type="NCBI Taxonomy" id="236973"/>
    <lineage>
        <taxon>Eukaryota</taxon>
        <taxon>Viridiplantae</taxon>
        <taxon>Streptophyta</taxon>
        <taxon>Embryophyta</taxon>
        <taxon>Tracheophyta</taxon>
        <taxon>Spermatophyta</taxon>
        <taxon>Magnoliopsida</taxon>
        <taxon>eudicotyledons</taxon>
        <taxon>Gunneridae</taxon>
        <taxon>Pentapetalae</taxon>
        <taxon>rosids</taxon>
        <taxon>malvids</taxon>
        <taxon>Myrtales</taxon>
        <taxon>Lythraceae</taxon>
        <taxon>Trapa</taxon>
    </lineage>
</organism>
<keyword evidence="4 8" id="KW-1133">Transmembrane helix</keyword>
<evidence type="ECO:0000256" key="5">
    <source>
        <dbReference type="ARBA" id="ARBA00023043"/>
    </source>
</evidence>
<feature type="transmembrane region" description="Helical" evidence="8">
    <location>
        <begin position="441"/>
        <end position="464"/>
    </location>
</feature>
<accession>A0AAN7GYS1</accession>
<proteinExistence type="predicted"/>
<sequence length="493" mass="54785">MHMESKLSEAARTGDVSALLDLLQQDPLILDKIIILCLSETPLHTAAMLGHVKFVRELLNRRPELAIELDSDGNSPLHLASAKGHTEVVRDILRANPAMGKVRNLDGRTPLHMAVIKGRTEVIAQMVQDAPELIRVLTDRGESSMHLCVWKNRKEALKVVIEQVIGKEGGGGEEGDRLVNWADWDGNTAMHIAVAKRQVEIVRLLLDIPGLNANVQNRNGFTPLDILMQGPRDLNDLEIEGCLLQAGARHADIREVSSGAYHHHDTLVKKPWTRRRMLLQTGGSGGSVKTPLPLEKKKHAIDWLGRKRSALMVVASLLATVAFQAAITPTGGLWQDDLTVDANGQPAQNAHKAGTAIMAYSQNTEYGFYMISNTVAFLASLSIILLLVSGLPMKKRRWMWLQMVIMWIAITAQVVTYFLSLRYMSPKDASGRLKDVTEISVLSWLCLMVVVLLGNIARVNLWILRKYGYLEKKEETKMPSIKLGDRQHEGDEV</sequence>
<evidence type="ECO:0000256" key="4">
    <source>
        <dbReference type="ARBA" id="ARBA00022989"/>
    </source>
</evidence>
<dbReference type="EMBL" id="JAXIOK010000020">
    <property type="protein sequence ID" value="KAK4746819.1"/>
    <property type="molecule type" value="Genomic_DNA"/>
</dbReference>
<evidence type="ECO:0000256" key="1">
    <source>
        <dbReference type="ARBA" id="ARBA00004141"/>
    </source>
</evidence>
<dbReference type="SMART" id="SM00248">
    <property type="entry name" value="ANK"/>
    <property type="match status" value="6"/>
</dbReference>
<dbReference type="InterPro" id="IPR002110">
    <property type="entry name" value="Ankyrin_rpt"/>
</dbReference>
<feature type="transmembrane region" description="Helical" evidence="8">
    <location>
        <begin position="309"/>
        <end position="327"/>
    </location>
</feature>
<feature type="repeat" description="ANK" evidence="7">
    <location>
        <begin position="106"/>
        <end position="128"/>
    </location>
</feature>
<feature type="repeat" description="ANK" evidence="7">
    <location>
        <begin position="38"/>
        <end position="70"/>
    </location>
</feature>
<evidence type="ECO:0000313" key="11">
    <source>
        <dbReference type="Proteomes" id="UP001345219"/>
    </source>
</evidence>
<dbReference type="Pfam" id="PF13962">
    <property type="entry name" value="PGG"/>
    <property type="match status" value="1"/>
</dbReference>
<keyword evidence="11" id="KW-1185">Reference proteome</keyword>
<feature type="transmembrane region" description="Helical" evidence="8">
    <location>
        <begin position="400"/>
        <end position="421"/>
    </location>
</feature>
<dbReference type="Pfam" id="PF00023">
    <property type="entry name" value="Ank"/>
    <property type="match status" value="1"/>
</dbReference>
<dbReference type="Pfam" id="PF12796">
    <property type="entry name" value="Ank_2"/>
    <property type="match status" value="1"/>
</dbReference>
<feature type="repeat" description="ANK" evidence="7">
    <location>
        <begin position="185"/>
        <end position="207"/>
    </location>
</feature>
<dbReference type="Proteomes" id="UP001345219">
    <property type="component" value="Chromosome 20"/>
</dbReference>
<dbReference type="PANTHER" id="PTHR24186">
    <property type="entry name" value="PROTEIN PHOSPHATASE 1 REGULATORY SUBUNIT"/>
    <property type="match status" value="1"/>
</dbReference>
<reference evidence="10 11" key="1">
    <citation type="journal article" date="2023" name="Hortic Res">
        <title>Pangenome of water caltrop reveals structural variations and asymmetric subgenome divergence after allopolyploidization.</title>
        <authorList>
            <person name="Zhang X."/>
            <person name="Chen Y."/>
            <person name="Wang L."/>
            <person name="Yuan Y."/>
            <person name="Fang M."/>
            <person name="Shi L."/>
            <person name="Lu R."/>
            <person name="Comes H.P."/>
            <person name="Ma Y."/>
            <person name="Chen Y."/>
            <person name="Huang G."/>
            <person name="Zhou Y."/>
            <person name="Zheng Z."/>
            <person name="Qiu Y."/>
        </authorList>
    </citation>
    <scope>NUCLEOTIDE SEQUENCE [LARGE SCALE GENOMIC DNA]</scope>
    <source>
        <tissue evidence="10">Roots</tissue>
    </source>
</reference>
<evidence type="ECO:0000256" key="8">
    <source>
        <dbReference type="SAM" id="Phobius"/>
    </source>
</evidence>
<feature type="transmembrane region" description="Helical" evidence="8">
    <location>
        <begin position="366"/>
        <end position="388"/>
    </location>
</feature>
<protein>
    <recommendedName>
        <fullName evidence="9">PGG domain-containing protein</fullName>
    </recommendedName>
</protein>
<evidence type="ECO:0000256" key="7">
    <source>
        <dbReference type="PROSITE-ProRule" id="PRU00023"/>
    </source>
</evidence>
<feature type="domain" description="PGG" evidence="9">
    <location>
        <begin position="302"/>
        <end position="421"/>
    </location>
</feature>
<name>A0AAN7GYS1_9MYRT</name>
<evidence type="ECO:0000256" key="3">
    <source>
        <dbReference type="ARBA" id="ARBA00022737"/>
    </source>
</evidence>
<keyword evidence="5 7" id="KW-0040">ANK repeat</keyword>
<keyword evidence="2 8" id="KW-0812">Transmembrane</keyword>
<evidence type="ECO:0000313" key="10">
    <source>
        <dbReference type="EMBL" id="KAK4746819.1"/>
    </source>
</evidence>
<dbReference type="Gene3D" id="1.25.40.20">
    <property type="entry name" value="Ankyrin repeat-containing domain"/>
    <property type="match status" value="2"/>
</dbReference>
<dbReference type="Pfam" id="PF13857">
    <property type="entry name" value="Ank_5"/>
    <property type="match status" value="1"/>
</dbReference>
<feature type="repeat" description="ANK" evidence="7">
    <location>
        <begin position="72"/>
        <end position="104"/>
    </location>
</feature>
<dbReference type="InterPro" id="IPR036770">
    <property type="entry name" value="Ankyrin_rpt-contain_sf"/>
</dbReference>
<keyword evidence="3" id="KW-0677">Repeat</keyword>
<dbReference type="PROSITE" id="PS50297">
    <property type="entry name" value="ANK_REP_REGION"/>
    <property type="match status" value="4"/>
</dbReference>
<comment type="caution">
    <text evidence="10">The sequence shown here is derived from an EMBL/GenBank/DDBJ whole genome shotgun (WGS) entry which is preliminary data.</text>
</comment>
<dbReference type="PANTHER" id="PTHR24186:SF37">
    <property type="entry name" value="PGG DOMAIN-CONTAINING PROTEIN"/>
    <property type="match status" value="1"/>
</dbReference>